<gene>
    <name evidence="2" type="ORF">A3K52_02500</name>
</gene>
<dbReference type="EMBL" id="MGBR01000001">
    <property type="protein sequence ID" value="OGK73633.1"/>
    <property type="molecule type" value="Genomic_DNA"/>
</dbReference>
<organism evidence="2 3">
    <name type="scientific">Candidatus Roizmanbacteria bacterium RIFOXYD1_FULL_38_12</name>
    <dbReference type="NCBI Taxonomy" id="1802093"/>
    <lineage>
        <taxon>Bacteria</taxon>
        <taxon>Candidatus Roizmaniibacteriota</taxon>
    </lineage>
</organism>
<name>A0A1F7L0H4_9BACT</name>
<comment type="caution">
    <text evidence="2">The sequence shown here is derived from an EMBL/GenBank/DDBJ whole genome shotgun (WGS) entry which is preliminary data.</text>
</comment>
<dbReference type="AlphaFoldDB" id="A0A1F7L0H4"/>
<reference evidence="2 3" key="1">
    <citation type="journal article" date="2016" name="Nat. Commun.">
        <title>Thousands of microbial genomes shed light on interconnected biogeochemical processes in an aquifer system.</title>
        <authorList>
            <person name="Anantharaman K."/>
            <person name="Brown C.T."/>
            <person name="Hug L.A."/>
            <person name="Sharon I."/>
            <person name="Castelle C.J."/>
            <person name="Probst A.J."/>
            <person name="Thomas B.C."/>
            <person name="Singh A."/>
            <person name="Wilkins M.J."/>
            <person name="Karaoz U."/>
            <person name="Brodie E.L."/>
            <person name="Williams K.H."/>
            <person name="Hubbard S.S."/>
            <person name="Banfield J.F."/>
        </authorList>
    </citation>
    <scope>NUCLEOTIDE SEQUENCE [LARGE SCALE GENOMIC DNA]</scope>
</reference>
<keyword evidence="1" id="KW-0472">Membrane</keyword>
<protein>
    <recommendedName>
        <fullName evidence="4">Mannosyl-glycoprotein endo-beta-N-acetylglucosamidase-like domain-containing protein</fullName>
    </recommendedName>
</protein>
<evidence type="ECO:0000256" key="1">
    <source>
        <dbReference type="SAM" id="Phobius"/>
    </source>
</evidence>
<keyword evidence="1" id="KW-0812">Transmembrane</keyword>
<evidence type="ECO:0008006" key="4">
    <source>
        <dbReference type="Google" id="ProtNLM"/>
    </source>
</evidence>
<evidence type="ECO:0000313" key="2">
    <source>
        <dbReference type="EMBL" id="OGK73633.1"/>
    </source>
</evidence>
<dbReference type="Proteomes" id="UP000177050">
    <property type="component" value="Unassembled WGS sequence"/>
</dbReference>
<sequence length="195" mass="22807">MLKKTFYLFLVYFLLVGFNLLIAQQIVKKDRKIAFYKAIMNDLTEIGSALQNEEPSQNQEEILKEFATSDIRTANLKYFFRKYNSPLYDHAQTFVDFADKYQFDYRLLPAIAMQESNLCKYIYEGSYNCWGWGIYGGKVTRFSSYDEAIETISRGIKTYYIDKGLTTPEEIMRKYTPPSNGSWAHGVNTFLKIIE</sequence>
<feature type="transmembrane region" description="Helical" evidence="1">
    <location>
        <begin position="6"/>
        <end position="27"/>
    </location>
</feature>
<proteinExistence type="predicted"/>
<accession>A0A1F7L0H4</accession>
<evidence type="ECO:0000313" key="3">
    <source>
        <dbReference type="Proteomes" id="UP000177050"/>
    </source>
</evidence>
<keyword evidence="1" id="KW-1133">Transmembrane helix</keyword>